<dbReference type="Proteomes" id="UP001497482">
    <property type="component" value="Chromosome 11"/>
</dbReference>
<feature type="compositionally biased region" description="Polar residues" evidence="2">
    <location>
        <begin position="110"/>
        <end position="132"/>
    </location>
</feature>
<evidence type="ECO:0000313" key="3">
    <source>
        <dbReference type="EMBL" id="CAL1572974.1"/>
    </source>
</evidence>
<organism evidence="3 4">
    <name type="scientific">Knipowitschia caucasica</name>
    <name type="common">Caucasian dwarf goby</name>
    <name type="synonym">Pomatoschistus caucasicus</name>
    <dbReference type="NCBI Taxonomy" id="637954"/>
    <lineage>
        <taxon>Eukaryota</taxon>
        <taxon>Metazoa</taxon>
        <taxon>Chordata</taxon>
        <taxon>Craniata</taxon>
        <taxon>Vertebrata</taxon>
        <taxon>Euteleostomi</taxon>
        <taxon>Actinopterygii</taxon>
        <taxon>Neopterygii</taxon>
        <taxon>Teleostei</taxon>
        <taxon>Neoteleostei</taxon>
        <taxon>Acanthomorphata</taxon>
        <taxon>Gobiaria</taxon>
        <taxon>Gobiiformes</taxon>
        <taxon>Gobioidei</taxon>
        <taxon>Gobiidae</taxon>
        <taxon>Gobiinae</taxon>
        <taxon>Knipowitschia</taxon>
    </lineage>
</organism>
<evidence type="ECO:0000313" key="4">
    <source>
        <dbReference type="Proteomes" id="UP001497482"/>
    </source>
</evidence>
<dbReference type="AlphaFoldDB" id="A0AAV2JCQ8"/>
<evidence type="ECO:0000256" key="1">
    <source>
        <dbReference type="SAM" id="Coils"/>
    </source>
</evidence>
<evidence type="ECO:0000256" key="2">
    <source>
        <dbReference type="SAM" id="MobiDB-lite"/>
    </source>
</evidence>
<accession>A0AAV2JCQ8</accession>
<name>A0AAV2JCQ8_KNICA</name>
<sequence length="163" mass="18002">MLDKLRWDIKMRERAIAELERATQEEVNEKKEDSWSNLSEIYRNHLSEVSQLNVKIKQLREAIKAEGAETVEGTGTDVAELGTQTDVEFIDKGTQKEAGTQTEIGFVEIGTQTDVASAERGTQTDPALSETLSENHPDGDGTQGLPTSVHLQEHENSHSQGTP</sequence>
<protein>
    <submittedName>
        <fullName evidence="3">Uncharacterized protein</fullName>
    </submittedName>
</protein>
<keyword evidence="4" id="KW-1185">Reference proteome</keyword>
<feature type="region of interest" description="Disordered" evidence="2">
    <location>
        <begin position="110"/>
        <end position="163"/>
    </location>
</feature>
<keyword evidence="1" id="KW-0175">Coiled coil</keyword>
<dbReference type="EMBL" id="OZ035833">
    <property type="protein sequence ID" value="CAL1572974.1"/>
    <property type="molecule type" value="Genomic_DNA"/>
</dbReference>
<gene>
    <name evidence="3" type="ORF">KC01_LOCUS4956</name>
</gene>
<feature type="coiled-coil region" evidence="1">
    <location>
        <begin position="2"/>
        <end position="69"/>
    </location>
</feature>
<reference evidence="3 4" key="1">
    <citation type="submission" date="2024-04" db="EMBL/GenBank/DDBJ databases">
        <authorList>
            <person name="Waldvogel A.-M."/>
            <person name="Schoenle A."/>
        </authorList>
    </citation>
    <scope>NUCLEOTIDE SEQUENCE [LARGE SCALE GENOMIC DNA]</scope>
</reference>
<proteinExistence type="predicted"/>